<dbReference type="PANTHER" id="PTHR43877">
    <property type="entry name" value="AMINOALKYLPHOSPHONATE N-ACETYLTRANSFERASE-RELATED-RELATED"/>
    <property type="match status" value="1"/>
</dbReference>
<reference evidence="4 5" key="1">
    <citation type="journal article" date="2018" name="Syst. Appl. Microbiol.">
        <title>Pseudomonas silesiensis sp. nov. strain A3T isolated from a biological pesticide sewage treatment plant and analysis of the complete genome sequence.</title>
        <authorList>
            <person name="Kaminski M.A."/>
            <person name="Furmanczyk E.M."/>
            <person name="Sobczak A."/>
            <person name="Dziembowski A."/>
            <person name="Lipinski L."/>
        </authorList>
    </citation>
    <scope>NUCLEOTIDE SEQUENCE [LARGE SCALE GENOMIC DNA]</scope>
    <source>
        <strain evidence="4 5">A3</strain>
    </source>
</reference>
<keyword evidence="1" id="KW-0808">Transferase</keyword>
<dbReference type="STRING" id="1853130.PMA3_07295"/>
<gene>
    <name evidence="4" type="ORF">PMA3_07295</name>
</gene>
<dbReference type="Pfam" id="PF13673">
    <property type="entry name" value="Acetyltransf_10"/>
    <property type="match status" value="1"/>
</dbReference>
<dbReference type="SUPFAM" id="SSF55729">
    <property type="entry name" value="Acyl-CoA N-acyltransferases (Nat)"/>
    <property type="match status" value="1"/>
</dbReference>
<accession>A0A191YPZ8</accession>
<dbReference type="Proteomes" id="UP000078354">
    <property type="component" value="Chromosome"/>
</dbReference>
<dbReference type="AlphaFoldDB" id="A0A191YPZ8"/>
<feature type="domain" description="N-acetyltransferase" evidence="3">
    <location>
        <begin position="21"/>
        <end position="158"/>
    </location>
</feature>
<dbReference type="EMBL" id="CP014870">
    <property type="protein sequence ID" value="ANJ54975.1"/>
    <property type="molecule type" value="Genomic_DNA"/>
</dbReference>
<sequence>MDASIHICKASVADAGIISRIVERSIRVGCAIDHRNHPQTVATWTHSKTIEHIQPWLSDPRLYLNIALLQDKPVGVAMASISGRIAFCYVQPEWFRRGAGQALVQDLEGWLANQGWCQARLNSTRTGEAFYRHLGYRPCAQSFLVAGLQAIPMHKGLSPPSRKADQRAKSPRP</sequence>
<evidence type="ECO:0000259" key="3">
    <source>
        <dbReference type="PROSITE" id="PS51186"/>
    </source>
</evidence>
<keyword evidence="5" id="KW-1185">Reference proteome</keyword>
<keyword evidence="2" id="KW-0012">Acyltransferase</keyword>
<dbReference type="KEGG" id="psil:PMA3_07295"/>
<dbReference type="GO" id="GO:0016747">
    <property type="term" value="F:acyltransferase activity, transferring groups other than amino-acyl groups"/>
    <property type="evidence" value="ECO:0007669"/>
    <property type="project" value="InterPro"/>
</dbReference>
<dbReference type="InterPro" id="IPR016181">
    <property type="entry name" value="Acyl_CoA_acyltransferase"/>
</dbReference>
<dbReference type="PROSITE" id="PS51186">
    <property type="entry name" value="GNAT"/>
    <property type="match status" value="1"/>
</dbReference>
<protein>
    <submittedName>
        <fullName evidence="4">GCN5 family acetyltransferase</fullName>
    </submittedName>
</protein>
<evidence type="ECO:0000256" key="1">
    <source>
        <dbReference type="ARBA" id="ARBA00022679"/>
    </source>
</evidence>
<dbReference type="InterPro" id="IPR050832">
    <property type="entry name" value="Bact_Acetyltransf"/>
</dbReference>
<proteinExistence type="predicted"/>
<evidence type="ECO:0000313" key="4">
    <source>
        <dbReference type="EMBL" id="ANJ54975.1"/>
    </source>
</evidence>
<evidence type="ECO:0000313" key="5">
    <source>
        <dbReference type="Proteomes" id="UP000078354"/>
    </source>
</evidence>
<evidence type="ECO:0000256" key="2">
    <source>
        <dbReference type="ARBA" id="ARBA00023315"/>
    </source>
</evidence>
<dbReference type="RefSeq" id="WP_064676530.1">
    <property type="nucleotide sequence ID" value="NZ_CAXAOT010000010.1"/>
</dbReference>
<dbReference type="Gene3D" id="3.40.630.30">
    <property type="match status" value="1"/>
</dbReference>
<dbReference type="CDD" id="cd04301">
    <property type="entry name" value="NAT_SF"/>
    <property type="match status" value="1"/>
</dbReference>
<organism evidence="4 5">
    <name type="scientific">Pseudomonas silesiensis</name>
    <dbReference type="NCBI Taxonomy" id="1853130"/>
    <lineage>
        <taxon>Bacteria</taxon>
        <taxon>Pseudomonadati</taxon>
        <taxon>Pseudomonadota</taxon>
        <taxon>Gammaproteobacteria</taxon>
        <taxon>Pseudomonadales</taxon>
        <taxon>Pseudomonadaceae</taxon>
        <taxon>Pseudomonas</taxon>
    </lineage>
</organism>
<name>A0A191YPZ8_9PSED</name>
<dbReference type="OrthoDB" id="5900542at2"/>
<dbReference type="InterPro" id="IPR000182">
    <property type="entry name" value="GNAT_dom"/>
</dbReference>